<reference evidence="1" key="1">
    <citation type="submission" date="2020-11" db="EMBL/GenBank/DDBJ databases">
        <title>Chlorella ohadii genome sequencing and assembly.</title>
        <authorList>
            <person name="Murik O."/>
            <person name="Treves H."/>
            <person name="Kedem I."/>
            <person name="Shotland Y."/>
            <person name="Kaplan A."/>
        </authorList>
    </citation>
    <scope>NUCLEOTIDE SEQUENCE</scope>
    <source>
        <strain evidence="1">1</strain>
    </source>
</reference>
<gene>
    <name evidence="1" type="ORF">COHA_000330</name>
</gene>
<evidence type="ECO:0000313" key="1">
    <source>
        <dbReference type="EMBL" id="KAI7846160.1"/>
    </source>
</evidence>
<dbReference type="AlphaFoldDB" id="A0AAD5DY47"/>
<name>A0AAD5DY47_9CHLO</name>
<organism evidence="1 2">
    <name type="scientific">Chlorella ohadii</name>
    <dbReference type="NCBI Taxonomy" id="2649997"/>
    <lineage>
        <taxon>Eukaryota</taxon>
        <taxon>Viridiplantae</taxon>
        <taxon>Chlorophyta</taxon>
        <taxon>core chlorophytes</taxon>
        <taxon>Trebouxiophyceae</taxon>
        <taxon>Chlorellales</taxon>
        <taxon>Chlorellaceae</taxon>
        <taxon>Chlorella clade</taxon>
        <taxon>Chlorella</taxon>
    </lineage>
</organism>
<dbReference type="EMBL" id="JADXDR010000008">
    <property type="protein sequence ID" value="KAI7846160.1"/>
    <property type="molecule type" value="Genomic_DNA"/>
</dbReference>
<accession>A0AAD5DY47</accession>
<proteinExistence type="predicted"/>
<comment type="caution">
    <text evidence="1">The sequence shown here is derived from an EMBL/GenBank/DDBJ whole genome shotgun (WGS) entry which is preliminary data.</text>
</comment>
<protein>
    <submittedName>
        <fullName evidence="1">Uncharacterized protein</fullName>
    </submittedName>
</protein>
<sequence length="68" mass="7538">MRARVDRATGGYVHRYDGRELDLYFGQFLTLLSLDGCEEQVFSLSSLQGQAQQLNDRALHVAAAGQHG</sequence>
<evidence type="ECO:0000313" key="2">
    <source>
        <dbReference type="Proteomes" id="UP001205105"/>
    </source>
</evidence>
<dbReference type="Proteomes" id="UP001205105">
    <property type="component" value="Unassembled WGS sequence"/>
</dbReference>
<keyword evidence="2" id="KW-1185">Reference proteome</keyword>